<evidence type="ECO:0000313" key="12">
    <source>
        <dbReference type="EMBL" id="KAK5782164.1"/>
    </source>
</evidence>
<keyword evidence="13" id="KW-1185">Reference proteome</keyword>
<evidence type="ECO:0000256" key="1">
    <source>
        <dbReference type="ARBA" id="ARBA00004273"/>
    </source>
</evidence>
<reference evidence="13" key="1">
    <citation type="submission" date="2023-07" db="EMBL/GenBank/DDBJ databases">
        <title>A draft genome of Kazachstania heterogenica Y-27499.</title>
        <authorList>
            <person name="Donic C."/>
            <person name="Kralova J.S."/>
            <person name="Fidel L."/>
            <person name="Ben-Dor S."/>
            <person name="Jung S."/>
        </authorList>
    </citation>
    <scope>NUCLEOTIDE SEQUENCE [LARGE SCALE GENOMIC DNA]</scope>
    <source>
        <strain evidence="13">Y27499</strain>
    </source>
</reference>
<evidence type="ECO:0000256" key="7">
    <source>
        <dbReference type="ARBA" id="ARBA00023065"/>
    </source>
</evidence>
<dbReference type="InterPro" id="IPR008386">
    <property type="entry name" value="ATP_synth_F0_esu_mt"/>
</dbReference>
<sequence length="91" mass="10425">MSTANVLRYTALGLGFLVGFKTDWSLKSEAREREEENKYQAQLKLVEEARKEYRKLHPVASLKSDKVEVNLDDPNFDFGKFIEETVGSLKA</sequence>
<evidence type="ECO:0000256" key="6">
    <source>
        <dbReference type="ARBA" id="ARBA00022792"/>
    </source>
</evidence>
<protein>
    <recommendedName>
        <fullName evidence="11">ATP synthase F(0) complex subunit e, mitochondrial</fullName>
    </recommendedName>
</protein>
<keyword evidence="3 11" id="KW-0813">Transport</keyword>
<keyword evidence="8 11" id="KW-0496">Mitochondrion</keyword>
<comment type="function">
    <text evidence="11">Subunit e, of the mitochondrial membrane ATP synthase complex (F(1)F(0) ATP synthase or Complex V) that produces ATP from ADP in the presence of a proton gradient across the membrane which is generated by electron transport complexes of the respiratory chain. ATP synthase complex consist of a soluble F(1) head domain - the catalytic core - and a membrane F(1) domain - the membrane proton channel. These two domains are linked by a central stalk rotating inside the F(1) region and a stationary peripheral stalk. During catalysis, ATP synthesis in the catalytic domain of F(1) is coupled via a rotary mechanism of the central stalk subunits to proton translocation. In vivo, can only synthesize ATP although its ATP hydrolase activity can be activated artificially in vitro. Part of the complex F(0) domain.</text>
</comment>
<dbReference type="GO" id="GO:0045259">
    <property type="term" value="C:proton-transporting ATP synthase complex"/>
    <property type="evidence" value="ECO:0007669"/>
    <property type="project" value="UniProtKB-UniRule"/>
</dbReference>
<keyword evidence="9" id="KW-0472">Membrane</keyword>
<evidence type="ECO:0000256" key="9">
    <source>
        <dbReference type="ARBA" id="ARBA00023136"/>
    </source>
</evidence>
<dbReference type="GO" id="GO:0015986">
    <property type="term" value="P:proton motive force-driven ATP synthesis"/>
    <property type="evidence" value="ECO:0007669"/>
    <property type="project" value="InterPro"/>
</dbReference>
<keyword evidence="5 11" id="KW-0375">Hydrogen ion transport</keyword>
<organism evidence="12 13">
    <name type="scientific">Arxiozyma heterogenica</name>
    <dbReference type="NCBI Taxonomy" id="278026"/>
    <lineage>
        <taxon>Eukaryota</taxon>
        <taxon>Fungi</taxon>
        <taxon>Dikarya</taxon>
        <taxon>Ascomycota</taxon>
        <taxon>Saccharomycotina</taxon>
        <taxon>Saccharomycetes</taxon>
        <taxon>Saccharomycetales</taxon>
        <taxon>Saccharomycetaceae</taxon>
        <taxon>Arxiozyma</taxon>
    </lineage>
</organism>
<dbReference type="GO" id="GO:0005743">
    <property type="term" value="C:mitochondrial inner membrane"/>
    <property type="evidence" value="ECO:0007669"/>
    <property type="project" value="UniProtKB-SubCell"/>
</dbReference>
<keyword evidence="10 11" id="KW-0066">ATP synthesis</keyword>
<accession>A0AAN7W6A0</accession>
<evidence type="ECO:0000256" key="4">
    <source>
        <dbReference type="ARBA" id="ARBA00022547"/>
    </source>
</evidence>
<evidence type="ECO:0000256" key="8">
    <source>
        <dbReference type="ARBA" id="ARBA00023128"/>
    </source>
</evidence>
<dbReference type="Pfam" id="PF05680">
    <property type="entry name" value="ATP-synt_E"/>
    <property type="match status" value="1"/>
</dbReference>
<proteinExistence type="inferred from homology"/>
<keyword evidence="6 11" id="KW-0999">Mitochondrion inner membrane</keyword>
<evidence type="ECO:0000313" key="13">
    <source>
        <dbReference type="Proteomes" id="UP001306508"/>
    </source>
</evidence>
<comment type="subunit">
    <text evidence="11">F-type ATPases have 2 components, CF(1) - the catalytic core - and CF(0) - the membrane proton channel. CF(1) and CF(0) have multiple subunits.</text>
</comment>
<keyword evidence="7 11" id="KW-0406">Ion transport</keyword>
<evidence type="ECO:0000256" key="5">
    <source>
        <dbReference type="ARBA" id="ARBA00022781"/>
    </source>
</evidence>
<dbReference type="EMBL" id="JAWIZZ010000006">
    <property type="protein sequence ID" value="KAK5782164.1"/>
    <property type="molecule type" value="Genomic_DNA"/>
</dbReference>
<gene>
    <name evidence="12" type="ORF">RI543_000088</name>
</gene>
<dbReference type="AlphaFoldDB" id="A0AAN7W6A0"/>
<comment type="caution">
    <text evidence="12">The sequence shown here is derived from an EMBL/GenBank/DDBJ whole genome shotgun (WGS) entry which is preliminary data.</text>
</comment>
<evidence type="ECO:0000256" key="3">
    <source>
        <dbReference type="ARBA" id="ARBA00022448"/>
    </source>
</evidence>
<comment type="similarity">
    <text evidence="2 11">Belongs to the ATPase e subunit family.</text>
</comment>
<evidence type="ECO:0000256" key="2">
    <source>
        <dbReference type="ARBA" id="ARBA00007333"/>
    </source>
</evidence>
<evidence type="ECO:0000256" key="10">
    <source>
        <dbReference type="ARBA" id="ARBA00023310"/>
    </source>
</evidence>
<dbReference type="Proteomes" id="UP001306508">
    <property type="component" value="Unassembled WGS sequence"/>
</dbReference>
<evidence type="ECO:0000256" key="11">
    <source>
        <dbReference type="RuleBase" id="RU367005"/>
    </source>
</evidence>
<comment type="subcellular location">
    <subcellularLocation>
        <location evidence="1 11">Mitochondrion inner membrane</location>
    </subcellularLocation>
</comment>
<dbReference type="GO" id="GO:0015078">
    <property type="term" value="F:proton transmembrane transporter activity"/>
    <property type="evidence" value="ECO:0007669"/>
    <property type="project" value="InterPro"/>
</dbReference>
<name>A0AAN7W6A0_9SACH</name>
<keyword evidence="4 11" id="KW-0138">CF(0)</keyword>